<dbReference type="InterPro" id="IPR018376">
    <property type="entry name" value="Enoyl-CoA_hyd/isom_CS"/>
</dbReference>
<comment type="catalytic activity">
    <reaction evidence="5">
        <text>a 4-saturated-(3S)-3-hydroxyacyl-CoA = a (3E)-enoyl-CoA + H2O</text>
        <dbReference type="Rhea" id="RHEA:20724"/>
        <dbReference type="ChEBI" id="CHEBI:15377"/>
        <dbReference type="ChEBI" id="CHEBI:58521"/>
        <dbReference type="ChEBI" id="CHEBI:137480"/>
        <dbReference type="EC" id="4.2.1.17"/>
    </reaction>
</comment>
<dbReference type="GO" id="GO:0006635">
    <property type="term" value="P:fatty acid beta-oxidation"/>
    <property type="evidence" value="ECO:0007669"/>
    <property type="project" value="TreeGrafter"/>
</dbReference>
<keyword evidence="8" id="KW-1185">Reference proteome</keyword>
<dbReference type="GO" id="GO:0004300">
    <property type="term" value="F:enoyl-CoA hydratase activity"/>
    <property type="evidence" value="ECO:0007669"/>
    <property type="project" value="UniProtKB-EC"/>
</dbReference>
<dbReference type="SUPFAM" id="SSF52096">
    <property type="entry name" value="ClpP/crotonase"/>
    <property type="match status" value="1"/>
</dbReference>
<evidence type="ECO:0000256" key="2">
    <source>
        <dbReference type="ARBA" id="ARBA00005254"/>
    </source>
</evidence>
<dbReference type="RefSeq" id="WP_013808641.1">
    <property type="nucleotide sequence ID" value="NC_015564.1"/>
</dbReference>
<comment type="similarity">
    <text evidence="2 6">Belongs to the enoyl-CoA hydratase/isomerase family.</text>
</comment>
<evidence type="ECO:0000256" key="3">
    <source>
        <dbReference type="ARBA" id="ARBA00022832"/>
    </source>
</evidence>
<accession>F6EGQ4</accession>
<organism evidence="7 8">
    <name type="scientific">Hoyosella subflava (strain DSM 45089 / JCM 17490 / NBRC 109087 / DQS3-9A1)</name>
    <name type="common">Amycolicicoccus subflavus</name>
    <dbReference type="NCBI Taxonomy" id="443218"/>
    <lineage>
        <taxon>Bacteria</taxon>
        <taxon>Bacillati</taxon>
        <taxon>Actinomycetota</taxon>
        <taxon>Actinomycetes</taxon>
        <taxon>Mycobacteriales</taxon>
        <taxon>Hoyosellaceae</taxon>
        <taxon>Hoyosella</taxon>
    </lineage>
</organism>
<name>F6EGQ4_HOYSD</name>
<dbReference type="Pfam" id="PF00378">
    <property type="entry name" value="ECH_1"/>
    <property type="match status" value="1"/>
</dbReference>
<comment type="function">
    <text evidence="1">Could possibly oxidize fatty acids using specific components.</text>
</comment>
<dbReference type="InterPro" id="IPR001753">
    <property type="entry name" value="Enoyl-CoA_hydra/iso"/>
</dbReference>
<keyword evidence="7" id="KW-0413">Isomerase</keyword>
<comment type="catalytic activity">
    <reaction evidence="4">
        <text>a (3S)-3-hydroxyacyl-CoA = a (2E)-enoyl-CoA + H2O</text>
        <dbReference type="Rhea" id="RHEA:16105"/>
        <dbReference type="ChEBI" id="CHEBI:15377"/>
        <dbReference type="ChEBI" id="CHEBI:57318"/>
        <dbReference type="ChEBI" id="CHEBI:58856"/>
        <dbReference type="EC" id="4.2.1.17"/>
    </reaction>
</comment>
<protein>
    <submittedName>
        <fullName evidence="7">Enoyl-CoA hydratase/isomerase family protein</fullName>
    </submittedName>
</protein>
<evidence type="ECO:0000256" key="5">
    <source>
        <dbReference type="ARBA" id="ARBA00023717"/>
    </source>
</evidence>
<dbReference type="PANTHER" id="PTHR11941:SF75">
    <property type="entry name" value="ENOYL-COA HYDRATASE_ISOMERASE FAMILY PROTEIN"/>
    <property type="match status" value="1"/>
</dbReference>
<dbReference type="HOGENOM" id="CLU_009834_3_2_11"/>
<dbReference type="InterPro" id="IPR029045">
    <property type="entry name" value="ClpP/crotonase-like_dom_sf"/>
</dbReference>
<gene>
    <name evidence="7" type="ordered locus">AS9A_3854</name>
</gene>
<dbReference type="PANTHER" id="PTHR11941">
    <property type="entry name" value="ENOYL-COA HYDRATASE-RELATED"/>
    <property type="match status" value="1"/>
</dbReference>
<dbReference type="Proteomes" id="UP000009235">
    <property type="component" value="Chromosome"/>
</dbReference>
<dbReference type="PROSITE" id="PS00166">
    <property type="entry name" value="ENOYL_COA_HYDRATASE"/>
    <property type="match status" value="1"/>
</dbReference>
<keyword evidence="3" id="KW-0276">Fatty acid metabolism</keyword>
<reference evidence="7 8" key="1">
    <citation type="journal article" date="2011" name="J. Bacteriol.">
        <title>Complete genome sequence of Amycolicicoccus subflavus DQS3-9A1T, an actinomycete isolated from crude oil-polluted soil.</title>
        <authorList>
            <person name="Cai M."/>
            <person name="Chen W.M."/>
            <person name="Nie Y."/>
            <person name="Chi C.Q."/>
            <person name="Wang Y.N."/>
            <person name="Tang Y.Q."/>
            <person name="Li G.Y."/>
            <person name="Wu X.L."/>
        </authorList>
    </citation>
    <scope>NUCLEOTIDE SEQUENCE [LARGE SCALE GENOMIC DNA]</scope>
    <source>
        <strain evidence="8">DSM 45089 / DQS3-9A1</strain>
    </source>
</reference>
<evidence type="ECO:0000313" key="7">
    <source>
        <dbReference type="EMBL" id="AEF42292.1"/>
    </source>
</evidence>
<evidence type="ECO:0000256" key="4">
    <source>
        <dbReference type="ARBA" id="ARBA00023709"/>
    </source>
</evidence>
<dbReference type="EMBL" id="CP002786">
    <property type="protein sequence ID" value="AEF42292.1"/>
    <property type="molecule type" value="Genomic_DNA"/>
</dbReference>
<dbReference type="KEGG" id="asd:AS9A_3854"/>
<sequence>MPYVSREGDVFVLNLGAEGEQAGENRFHPDWMDAIHASLDEIEGSEGPAALVVTSTGKFFSNGLDVEWIFGHLDQLPEYLDRTHSIFSRLLTFPMPTISAISGHAFGAGAMLAISTDLQLMREDQGFFCLPEVDLNMPFTVGMSALLNSRLPKQTAIEAMTTGRRFGGPDALAAGIVQATSDATALLSSAVSRAEQLTSKRGANLGGIKRSIHGDLIGALETKTRDTDFAFGQQ</sequence>
<keyword evidence="3" id="KW-0443">Lipid metabolism</keyword>
<dbReference type="AlphaFoldDB" id="F6EGQ4"/>
<dbReference type="GO" id="GO:0004165">
    <property type="term" value="F:delta(3)-delta(2)-enoyl-CoA isomerase activity"/>
    <property type="evidence" value="ECO:0007669"/>
    <property type="project" value="TreeGrafter"/>
</dbReference>
<dbReference type="Gene3D" id="3.90.226.10">
    <property type="entry name" value="2-enoyl-CoA Hydratase, Chain A, domain 1"/>
    <property type="match status" value="1"/>
</dbReference>
<dbReference type="STRING" id="443218.AS9A_3854"/>
<evidence type="ECO:0000256" key="1">
    <source>
        <dbReference type="ARBA" id="ARBA00002994"/>
    </source>
</evidence>
<dbReference type="OrthoDB" id="3567227at2"/>
<evidence type="ECO:0000313" key="8">
    <source>
        <dbReference type="Proteomes" id="UP000009235"/>
    </source>
</evidence>
<proteinExistence type="inferred from homology"/>
<dbReference type="eggNOG" id="COG1024">
    <property type="taxonomic scope" value="Bacteria"/>
</dbReference>
<evidence type="ECO:0000256" key="6">
    <source>
        <dbReference type="RuleBase" id="RU003707"/>
    </source>
</evidence>
<dbReference type="CDD" id="cd06558">
    <property type="entry name" value="crotonase-like"/>
    <property type="match status" value="1"/>
</dbReference>